<keyword evidence="2" id="KW-0472">Membrane</keyword>
<evidence type="ECO:0000256" key="1">
    <source>
        <dbReference type="SAM" id="Coils"/>
    </source>
</evidence>
<feature type="transmembrane region" description="Helical" evidence="2">
    <location>
        <begin position="16"/>
        <end position="34"/>
    </location>
</feature>
<accession>A0AAJ1N443</accession>
<evidence type="ECO:0000313" key="3">
    <source>
        <dbReference type="EMBL" id="MDE8771025.1"/>
    </source>
</evidence>
<organism evidence="3 4">
    <name type="scientific">Providencia stuartii</name>
    <dbReference type="NCBI Taxonomy" id="588"/>
    <lineage>
        <taxon>Bacteria</taxon>
        <taxon>Pseudomonadati</taxon>
        <taxon>Pseudomonadota</taxon>
        <taxon>Gammaproteobacteria</taxon>
        <taxon>Enterobacterales</taxon>
        <taxon>Morganellaceae</taxon>
        <taxon>Providencia</taxon>
    </lineage>
</organism>
<sequence length="186" mass="21221">MDINIKKIWIAVTKHPFKLVAVIFFISFFSFYIYGYDNSSKEAFINARVARILSPTQGTLNFSHGILPGQHVAKNQMIGSVLAAPANDQIIQLTAQYNELDIQIAVVKEQITGLEKRLAIYKTQQEQYISESEVQRKLELNQAKSILLQLRNELKAIDEKTRDFVLIIFSIFYLIGTSIVSIFFSN</sequence>
<evidence type="ECO:0000313" key="4">
    <source>
        <dbReference type="Proteomes" id="UP001163056"/>
    </source>
</evidence>
<comment type="caution">
    <text evidence="3">The sequence shown here is derived from an EMBL/GenBank/DDBJ whole genome shotgun (WGS) entry which is preliminary data.</text>
</comment>
<reference evidence="3 4" key="1">
    <citation type="submission" date="2023-03" db="EMBL/GenBank/DDBJ databases">
        <title>WGS of NDM-producing Providencia thailandensis from Ukrainian patients.</title>
        <authorList>
            <person name="Zabicka D."/>
            <person name="Izdebski R."/>
            <person name="Urbanowicz P."/>
            <person name="Biedrzycka M."/>
            <person name="Guzek A."/>
            <person name="Gniadkowski M."/>
        </authorList>
    </citation>
    <scope>NUCLEOTIDE SEQUENCE [LARGE SCALE GENOMIC DNA]</scope>
    <source>
        <strain evidence="3 4">8015-22</strain>
    </source>
</reference>
<gene>
    <name evidence="3" type="ORF">PZS58_16150</name>
</gene>
<feature type="transmembrane region" description="Helical" evidence="2">
    <location>
        <begin position="164"/>
        <end position="184"/>
    </location>
</feature>
<dbReference type="Proteomes" id="UP001163056">
    <property type="component" value="Unassembled WGS sequence"/>
</dbReference>
<name>A0AAJ1N443_PROST</name>
<protein>
    <submittedName>
        <fullName evidence="3">Uncharacterized protein</fullName>
    </submittedName>
</protein>
<keyword evidence="1" id="KW-0175">Coiled coil</keyword>
<proteinExistence type="predicted"/>
<evidence type="ECO:0000256" key="2">
    <source>
        <dbReference type="SAM" id="Phobius"/>
    </source>
</evidence>
<dbReference type="EMBL" id="JAREJI010000013">
    <property type="protein sequence ID" value="MDE8771025.1"/>
    <property type="molecule type" value="Genomic_DNA"/>
</dbReference>
<dbReference type="AlphaFoldDB" id="A0AAJ1N443"/>
<dbReference type="RefSeq" id="WP_088498893.1">
    <property type="nucleotide sequence ID" value="NZ_BRQK01000018.1"/>
</dbReference>
<feature type="coiled-coil region" evidence="1">
    <location>
        <begin position="90"/>
        <end position="160"/>
    </location>
</feature>
<keyword evidence="2" id="KW-1133">Transmembrane helix</keyword>
<keyword evidence="2" id="KW-0812">Transmembrane</keyword>